<dbReference type="EMBL" id="CYSF01000007">
    <property type="protein sequence ID" value="CUH84334.1"/>
    <property type="molecule type" value="Genomic_DNA"/>
</dbReference>
<proteinExistence type="predicted"/>
<dbReference type="Proteomes" id="UP000051681">
    <property type="component" value="Unassembled WGS sequence"/>
</dbReference>
<evidence type="ECO:0000313" key="1">
    <source>
        <dbReference type="EMBL" id="CUH84334.1"/>
    </source>
</evidence>
<dbReference type="AlphaFoldDB" id="A0A0P1GP59"/>
<sequence>MRSLVLERLFLVAACLAVAVFAGRFLLQEAQGAQRAALDPARVYLEASTKAPQLPRPRSWARQQMLLKECDDLLASPFARLSAPVAVERVVGACSDLASDVLGAAPTSSIAHLVHARALGLQNADDDALQALVKAWTFAKSEGWLAARRLRFGLALVGEGQPVDMLDTVLTADVLLVLGTSRYRSFLADIYETNPNLRGWLSDAMTEASDFEKRRFLEDVRERRQARVLNQQGASND</sequence>
<keyword evidence="2" id="KW-1185">Reference proteome</keyword>
<evidence type="ECO:0000313" key="2">
    <source>
        <dbReference type="Proteomes" id="UP000051681"/>
    </source>
</evidence>
<reference evidence="1 2" key="1">
    <citation type="submission" date="2015-09" db="EMBL/GenBank/DDBJ databases">
        <authorList>
            <consortium name="Swine Surveillance"/>
        </authorList>
    </citation>
    <scope>NUCLEOTIDE SEQUENCE [LARGE SCALE GENOMIC DNA]</scope>
    <source>
        <strain evidence="1 2">CECT 8383</strain>
    </source>
</reference>
<protein>
    <submittedName>
        <fullName evidence="1">Uncharacterized protein</fullName>
    </submittedName>
</protein>
<dbReference type="STRING" id="340021.TM5383_01542"/>
<accession>A0A0P1GP59</accession>
<name>A0A0P1GP59_9RHOB</name>
<gene>
    <name evidence="1" type="ORF">TM5383_01542</name>
</gene>
<dbReference type="RefSeq" id="WP_143570261.1">
    <property type="nucleotide sequence ID" value="NZ_CYSF01000007.1"/>
</dbReference>
<organism evidence="1 2">
    <name type="scientific">Thalassovita mediterranea</name>
    <dbReference type="NCBI Taxonomy" id="340021"/>
    <lineage>
        <taxon>Bacteria</taxon>
        <taxon>Pseudomonadati</taxon>
        <taxon>Pseudomonadota</taxon>
        <taxon>Alphaproteobacteria</taxon>
        <taxon>Rhodobacterales</taxon>
        <taxon>Roseobacteraceae</taxon>
        <taxon>Thalassovita</taxon>
    </lineage>
</organism>